<gene>
    <name evidence="1" type="ORF">B0680_04595</name>
</gene>
<accession>A0A1T0CQT7</accession>
<sequence>MASTNDKLFNFACFLQIFHHHQFYRIKSSLYPKFYLYLSYELLINYPCYFDAFWQNDETMLQ</sequence>
<comment type="caution">
    <text evidence="1">The sequence shown here is derived from an EMBL/GenBank/DDBJ whole genome shotgun (WGS) entry which is preliminary data.</text>
</comment>
<reference evidence="1 2" key="1">
    <citation type="submission" date="2017-02" db="EMBL/GenBank/DDBJ databases">
        <title>Draft genome sequence of Moraxella pluranimalium CCUG 54913T type strain.</title>
        <authorList>
            <person name="Salva-Serra F."/>
            <person name="Engstrom-Jakobsson H."/>
            <person name="Thorell K."/>
            <person name="Jaen-Luchoro D."/>
            <person name="Gonzales-Siles L."/>
            <person name="Karlsson R."/>
            <person name="Yazdan S."/>
            <person name="Boulund F."/>
            <person name="Johnning A."/>
            <person name="Engstrand L."/>
            <person name="Kristiansson E."/>
            <person name="Moore E."/>
        </authorList>
    </citation>
    <scope>NUCLEOTIDE SEQUENCE [LARGE SCALE GENOMIC DNA]</scope>
    <source>
        <strain evidence="1 2">CCUG 54913</strain>
    </source>
</reference>
<organism evidence="1 2">
    <name type="scientific">Moraxella pluranimalium</name>
    <dbReference type="NCBI Taxonomy" id="470453"/>
    <lineage>
        <taxon>Bacteria</taxon>
        <taxon>Pseudomonadati</taxon>
        <taxon>Pseudomonadota</taxon>
        <taxon>Gammaproteobacteria</taxon>
        <taxon>Moraxellales</taxon>
        <taxon>Moraxellaceae</taxon>
        <taxon>Moraxella</taxon>
    </lineage>
</organism>
<dbReference type="AlphaFoldDB" id="A0A1T0CQT7"/>
<proteinExistence type="predicted"/>
<evidence type="ECO:0000313" key="2">
    <source>
        <dbReference type="Proteomes" id="UP000189800"/>
    </source>
</evidence>
<protein>
    <submittedName>
        <fullName evidence="1">Uncharacterized protein</fullName>
    </submittedName>
</protein>
<name>A0A1T0CQT7_9GAMM</name>
<keyword evidence="2" id="KW-1185">Reference proteome</keyword>
<dbReference type="EMBL" id="MUYU01000009">
    <property type="protein sequence ID" value="OOS24706.1"/>
    <property type="molecule type" value="Genomic_DNA"/>
</dbReference>
<dbReference type="Proteomes" id="UP000189800">
    <property type="component" value="Unassembled WGS sequence"/>
</dbReference>
<dbReference type="STRING" id="470453.B0680_04595"/>
<evidence type="ECO:0000313" key="1">
    <source>
        <dbReference type="EMBL" id="OOS24706.1"/>
    </source>
</evidence>